<protein>
    <recommendedName>
        <fullName evidence="3">Class I SAM-dependent methyltransferase</fullName>
    </recommendedName>
</protein>
<keyword evidence="2" id="KW-1185">Reference proteome</keyword>
<gene>
    <name evidence="1" type="ORF">GA0070563_10267</name>
</gene>
<dbReference type="Proteomes" id="UP000183585">
    <property type="component" value="Unassembled WGS sequence"/>
</dbReference>
<dbReference type="EMBL" id="FMCT01000002">
    <property type="protein sequence ID" value="SCE79508.1"/>
    <property type="molecule type" value="Genomic_DNA"/>
</dbReference>
<evidence type="ECO:0000313" key="2">
    <source>
        <dbReference type="Proteomes" id="UP000183585"/>
    </source>
</evidence>
<reference evidence="2" key="1">
    <citation type="submission" date="2016-06" db="EMBL/GenBank/DDBJ databases">
        <authorList>
            <person name="Varghese N."/>
            <person name="Submissions Spin"/>
        </authorList>
    </citation>
    <scope>NUCLEOTIDE SEQUENCE [LARGE SCALE GENOMIC DNA]</scope>
    <source>
        <strain evidence="2">DSM 43168</strain>
    </source>
</reference>
<dbReference type="SUPFAM" id="SSF53335">
    <property type="entry name" value="S-adenosyl-L-methionine-dependent methyltransferases"/>
    <property type="match status" value="1"/>
</dbReference>
<evidence type="ECO:0000313" key="1">
    <source>
        <dbReference type="EMBL" id="SCE79508.1"/>
    </source>
</evidence>
<organism evidence="1 2">
    <name type="scientific">Micromonospora carbonacea</name>
    <dbReference type="NCBI Taxonomy" id="47853"/>
    <lineage>
        <taxon>Bacteria</taxon>
        <taxon>Bacillati</taxon>
        <taxon>Actinomycetota</taxon>
        <taxon>Actinomycetes</taxon>
        <taxon>Micromonosporales</taxon>
        <taxon>Micromonosporaceae</taxon>
        <taxon>Micromonospora</taxon>
    </lineage>
</organism>
<dbReference type="Gene3D" id="3.40.50.150">
    <property type="entry name" value="Vaccinia Virus protein VP39"/>
    <property type="match status" value="1"/>
</dbReference>
<proteinExistence type="predicted"/>
<name>A0A1C4V630_9ACTN</name>
<accession>A0A1C4V630</accession>
<dbReference type="RefSeq" id="WP_074472933.1">
    <property type="nucleotide sequence ID" value="NZ_FMCT01000002.1"/>
</dbReference>
<evidence type="ECO:0008006" key="3">
    <source>
        <dbReference type="Google" id="ProtNLM"/>
    </source>
</evidence>
<dbReference type="InterPro" id="IPR029063">
    <property type="entry name" value="SAM-dependent_MTases_sf"/>
</dbReference>
<sequence>MNGKTVHDADPYWQTYYNDAFQFGMGAEDILQALAAVPAVHTWCDLGSGSESLLWSIPLTAHHLIAVDIDPERLAILSRFAARRQPRPAYETALTLCNRTRADFAQRCRALAGTIVADCLASPALPLAPASTDLITQFGLLGLTTDPPHFLDAWRRAHAPLAPGGWCAGANWIPEPSRQHGRVALTDRLYRHAFADAGIRPHLLRRVASSDPQFPSLWLYLGRKQ</sequence>
<dbReference type="AlphaFoldDB" id="A0A1C4V630"/>